<reference evidence="1 2" key="2">
    <citation type="submission" date="2007-09" db="EMBL/GenBank/DDBJ databases">
        <title>Draft genome sequence of Clostridium bolteae (ATCC BAA-613).</title>
        <authorList>
            <person name="Sudarsanam P."/>
            <person name="Ley R."/>
            <person name="Guruge J."/>
            <person name="Turnbaugh P.J."/>
            <person name="Mahowald M."/>
            <person name="Liep D."/>
            <person name="Gordon J."/>
        </authorList>
    </citation>
    <scope>NUCLEOTIDE SEQUENCE [LARGE SCALE GENOMIC DNA]</scope>
    <source>
        <strain evidence="2">ATCC BAA-613 / DSM 15670 / CCUG 46953 / JCM 12243 / WAL 16351</strain>
    </source>
</reference>
<evidence type="ECO:0000313" key="1">
    <source>
        <dbReference type="EMBL" id="EDP12890.1"/>
    </source>
</evidence>
<proteinExistence type="predicted"/>
<reference evidence="1 2" key="1">
    <citation type="submission" date="2007-08" db="EMBL/GenBank/DDBJ databases">
        <authorList>
            <person name="Fulton L."/>
            <person name="Clifton S."/>
            <person name="Fulton B."/>
            <person name="Xu J."/>
            <person name="Minx P."/>
            <person name="Pepin K.H."/>
            <person name="Johnson M."/>
            <person name="Thiruvilangam P."/>
            <person name="Bhonagiri V."/>
            <person name="Nash W.E."/>
            <person name="Mardis E.R."/>
            <person name="Wilson R.K."/>
        </authorList>
    </citation>
    <scope>NUCLEOTIDE SEQUENCE [LARGE SCALE GENOMIC DNA]</scope>
    <source>
        <strain evidence="2">ATCC BAA-613 / DSM 15670 / CCUG 46953 / JCM 12243 / WAL 16351</strain>
    </source>
</reference>
<sequence length="40" mass="4514">MNLIGNIKNAPCPKNHAGIRFCRDLEKRVISTVNKTQYLG</sequence>
<dbReference type="HOGENOM" id="CLU_3287326_0_0_9"/>
<dbReference type="AlphaFoldDB" id="A8S486"/>
<organism evidence="1 2">
    <name type="scientific">Enterocloster bolteae (strain ATCC BAA-613 / DSM 15670 / CCUG 46953 / JCM 12243 / WAL 16351)</name>
    <name type="common">Clostridium bolteae</name>
    <dbReference type="NCBI Taxonomy" id="411902"/>
    <lineage>
        <taxon>Bacteria</taxon>
        <taxon>Bacillati</taxon>
        <taxon>Bacillota</taxon>
        <taxon>Clostridia</taxon>
        <taxon>Lachnospirales</taxon>
        <taxon>Lachnospiraceae</taxon>
        <taxon>Enterocloster</taxon>
    </lineage>
</organism>
<protein>
    <submittedName>
        <fullName evidence="1">Uncharacterized protein</fullName>
    </submittedName>
</protein>
<name>A8S486_ENTBW</name>
<evidence type="ECO:0000313" key="2">
    <source>
        <dbReference type="Proteomes" id="UP000005396"/>
    </source>
</evidence>
<dbReference type="EMBL" id="ABCC02000061">
    <property type="protein sequence ID" value="EDP12890.1"/>
    <property type="molecule type" value="Genomic_DNA"/>
</dbReference>
<dbReference type="Proteomes" id="UP000005396">
    <property type="component" value="Unassembled WGS sequence"/>
</dbReference>
<accession>A8S486</accession>
<comment type="caution">
    <text evidence="1">The sequence shown here is derived from an EMBL/GenBank/DDBJ whole genome shotgun (WGS) entry which is preliminary data.</text>
</comment>
<gene>
    <name evidence="1" type="ORF">CLOBOL_06851</name>
</gene>
<dbReference type="PaxDb" id="411902-CLOBOL_06851"/>